<keyword evidence="2" id="KW-1185">Reference proteome</keyword>
<organism evidence="1 2">
    <name type="scientific">Rhodopirellula islandica</name>
    <dbReference type="NCBI Taxonomy" id="595434"/>
    <lineage>
        <taxon>Bacteria</taxon>
        <taxon>Pseudomonadati</taxon>
        <taxon>Planctomycetota</taxon>
        <taxon>Planctomycetia</taxon>
        <taxon>Pirellulales</taxon>
        <taxon>Pirellulaceae</taxon>
        <taxon>Rhodopirellula</taxon>
    </lineage>
</organism>
<dbReference type="Proteomes" id="UP000036367">
    <property type="component" value="Unassembled WGS sequence"/>
</dbReference>
<accession>A0A0J1BBT5</accession>
<reference evidence="1" key="1">
    <citation type="submission" date="2015-05" db="EMBL/GenBank/DDBJ databases">
        <title>Permanent draft genome of Rhodopirellula islandicus K833.</title>
        <authorList>
            <person name="Kizina J."/>
            <person name="Richter M."/>
            <person name="Glockner F.O."/>
            <person name="Harder J."/>
        </authorList>
    </citation>
    <scope>NUCLEOTIDE SEQUENCE [LARGE SCALE GENOMIC DNA]</scope>
    <source>
        <strain evidence="1">K833</strain>
    </source>
</reference>
<sequence>MLLGGESLADASGWEDDFALWHTDCVVDGRPLRFILLGPQIADEQPKPPIGSFEQLS</sequence>
<name>A0A0J1BBT5_RHOIS</name>
<proteinExistence type="predicted"/>
<gene>
    <name evidence="1" type="ORF">RISK_003701</name>
</gene>
<evidence type="ECO:0000313" key="2">
    <source>
        <dbReference type="Proteomes" id="UP000036367"/>
    </source>
</evidence>
<dbReference type="AlphaFoldDB" id="A0A0J1BBT5"/>
<dbReference type="EMBL" id="LECT01000029">
    <property type="protein sequence ID" value="KLU04115.1"/>
    <property type="molecule type" value="Genomic_DNA"/>
</dbReference>
<protein>
    <submittedName>
        <fullName evidence="1">Uncharacterized protein</fullName>
    </submittedName>
</protein>
<dbReference type="STRING" id="595434.RISK_003701"/>
<evidence type="ECO:0000313" key="1">
    <source>
        <dbReference type="EMBL" id="KLU04115.1"/>
    </source>
</evidence>
<comment type="caution">
    <text evidence="1">The sequence shown here is derived from an EMBL/GenBank/DDBJ whole genome shotgun (WGS) entry which is preliminary data.</text>
</comment>